<feature type="transmembrane region" description="Helical" evidence="1">
    <location>
        <begin position="46"/>
        <end position="69"/>
    </location>
</feature>
<accession>A0A7W6P2H3</accession>
<dbReference type="Proteomes" id="UP000584824">
    <property type="component" value="Unassembled WGS sequence"/>
</dbReference>
<dbReference type="AlphaFoldDB" id="A0A7W6P2H3"/>
<keyword evidence="3" id="KW-1185">Reference proteome</keyword>
<organism evidence="2 3">
    <name type="scientific">Allorhizobium borbori</name>
    <dbReference type="NCBI Taxonomy" id="485907"/>
    <lineage>
        <taxon>Bacteria</taxon>
        <taxon>Pseudomonadati</taxon>
        <taxon>Pseudomonadota</taxon>
        <taxon>Alphaproteobacteria</taxon>
        <taxon>Hyphomicrobiales</taxon>
        <taxon>Rhizobiaceae</taxon>
        <taxon>Rhizobium/Agrobacterium group</taxon>
        <taxon>Allorhizobium</taxon>
    </lineage>
</organism>
<evidence type="ECO:0000256" key="1">
    <source>
        <dbReference type="SAM" id="Phobius"/>
    </source>
</evidence>
<gene>
    <name evidence="2" type="ORF">GGQ66_003241</name>
</gene>
<dbReference type="RefSeq" id="WP_183793746.1">
    <property type="nucleotide sequence ID" value="NZ_JACIDU010000013.1"/>
</dbReference>
<name>A0A7W6P2H3_9HYPH</name>
<proteinExistence type="predicted"/>
<evidence type="ECO:0000313" key="3">
    <source>
        <dbReference type="Proteomes" id="UP000584824"/>
    </source>
</evidence>
<keyword evidence="1" id="KW-1133">Transmembrane helix</keyword>
<keyword evidence="1" id="KW-0812">Transmembrane</keyword>
<protein>
    <submittedName>
        <fullName evidence="2">Uncharacterized protein</fullName>
    </submittedName>
</protein>
<evidence type="ECO:0000313" key="2">
    <source>
        <dbReference type="EMBL" id="MBB4104663.1"/>
    </source>
</evidence>
<feature type="transmembrane region" description="Helical" evidence="1">
    <location>
        <begin position="20"/>
        <end position="39"/>
    </location>
</feature>
<sequence>MIFVATFGIGLAAGLTRSVLSVIVACLAIVSTFAAAVILGAGASFLALLVAICGYNFGLVAFLVAHYAAAAPVGERA</sequence>
<keyword evidence="1" id="KW-0472">Membrane</keyword>
<dbReference type="EMBL" id="JACIDU010000013">
    <property type="protein sequence ID" value="MBB4104663.1"/>
    <property type="molecule type" value="Genomic_DNA"/>
</dbReference>
<reference evidence="2 3" key="1">
    <citation type="submission" date="2020-08" db="EMBL/GenBank/DDBJ databases">
        <title>Genomic Encyclopedia of Type Strains, Phase IV (KMG-IV): sequencing the most valuable type-strain genomes for metagenomic binning, comparative biology and taxonomic classification.</title>
        <authorList>
            <person name="Goeker M."/>
        </authorList>
    </citation>
    <scope>NUCLEOTIDE SEQUENCE [LARGE SCALE GENOMIC DNA]</scope>
    <source>
        <strain evidence="2 3">DSM 26385</strain>
    </source>
</reference>
<comment type="caution">
    <text evidence="2">The sequence shown here is derived from an EMBL/GenBank/DDBJ whole genome shotgun (WGS) entry which is preliminary data.</text>
</comment>